<evidence type="ECO:0000259" key="1">
    <source>
        <dbReference type="PROSITE" id="PS50994"/>
    </source>
</evidence>
<feature type="domain" description="Integrase catalytic" evidence="1">
    <location>
        <begin position="26"/>
        <end position="181"/>
    </location>
</feature>
<organism evidence="2 3">
    <name type="scientific">Phytophthora palmivora</name>
    <dbReference type="NCBI Taxonomy" id="4796"/>
    <lineage>
        <taxon>Eukaryota</taxon>
        <taxon>Sar</taxon>
        <taxon>Stramenopiles</taxon>
        <taxon>Oomycota</taxon>
        <taxon>Peronosporomycetes</taxon>
        <taxon>Peronosporales</taxon>
        <taxon>Peronosporaceae</taxon>
        <taxon>Phytophthora</taxon>
    </lineage>
</organism>
<reference evidence="2 3" key="1">
    <citation type="journal article" date="2017" name="Genome Biol. Evol.">
        <title>Phytophthora megakarya and P. palmivora, closely related causal agents of cacao black pod rot, underwent increases in genome sizes and gene numbers by different mechanisms.</title>
        <authorList>
            <person name="Ali S.S."/>
            <person name="Shao J."/>
            <person name="Lary D.J."/>
            <person name="Kronmiller B."/>
            <person name="Shen D."/>
            <person name="Strem M.D."/>
            <person name="Amoako-Attah I."/>
            <person name="Akrofi A.Y."/>
            <person name="Begoude B.A."/>
            <person name="Ten Hoopen G.M."/>
            <person name="Coulibaly K."/>
            <person name="Kebe B.I."/>
            <person name="Melnick R.L."/>
            <person name="Guiltinan M.J."/>
            <person name="Tyler B.M."/>
            <person name="Meinhardt L.W."/>
            <person name="Bailey B.A."/>
        </authorList>
    </citation>
    <scope>NUCLEOTIDE SEQUENCE [LARGE SCALE GENOMIC DNA]</scope>
    <source>
        <strain evidence="3">sbr112.9</strain>
    </source>
</reference>
<dbReference type="SUPFAM" id="SSF53098">
    <property type="entry name" value="Ribonuclease H-like"/>
    <property type="match status" value="1"/>
</dbReference>
<dbReference type="GO" id="GO:0015074">
    <property type="term" value="P:DNA integration"/>
    <property type="evidence" value="ECO:0007669"/>
    <property type="project" value="InterPro"/>
</dbReference>
<dbReference type="PANTHER" id="PTHR37984:SF5">
    <property type="entry name" value="PROTEIN NYNRIN-LIKE"/>
    <property type="match status" value="1"/>
</dbReference>
<evidence type="ECO:0000313" key="2">
    <source>
        <dbReference type="EMBL" id="POM76588.1"/>
    </source>
</evidence>
<dbReference type="GO" id="GO:0003676">
    <property type="term" value="F:nucleic acid binding"/>
    <property type="evidence" value="ECO:0007669"/>
    <property type="project" value="InterPro"/>
</dbReference>
<dbReference type="PROSITE" id="PS50994">
    <property type="entry name" value="INTEGRASE"/>
    <property type="match status" value="1"/>
</dbReference>
<evidence type="ECO:0000313" key="3">
    <source>
        <dbReference type="Proteomes" id="UP000237271"/>
    </source>
</evidence>
<dbReference type="OrthoDB" id="123161at2759"/>
<dbReference type="AlphaFoldDB" id="A0A2P4YFK5"/>
<dbReference type="Gene3D" id="3.30.420.10">
    <property type="entry name" value="Ribonuclease H-like superfamily/Ribonuclease H"/>
    <property type="match status" value="1"/>
</dbReference>
<dbReference type="Pfam" id="PF00665">
    <property type="entry name" value="rve"/>
    <property type="match status" value="1"/>
</dbReference>
<gene>
    <name evidence="2" type="ORF">PHPALM_6161</name>
</gene>
<dbReference type="InterPro" id="IPR001584">
    <property type="entry name" value="Integrase_cat-core"/>
</dbReference>
<protein>
    <recommendedName>
        <fullName evidence="1">Integrase catalytic domain-containing protein</fullName>
    </recommendedName>
</protein>
<keyword evidence="3" id="KW-1185">Reference proteome</keyword>
<dbReference type="EMBL" id="NCKW01003417">
    <property type="protein sequence ID" value="POM76588.1"/>
    <property type="molecule type" value="Genomic_DNA"/>
</dbReference>
<dbReference type="PANTHER" id="PTHR37984">
    <property type="entry name" value="PROTEIN CBG26694"/>
    <property type="match status" value="1"/>
</dbReference>
<comment type="caution">
    <text evidence="2">The sequence shown here is derived from an EMBL/GenBank/DDBJ whole genome shotgun (WGS) entry which is preliminary data.</text>
</comment>
<dbReference type="Proteomes" id="UP000237271">
    <property type="component" value="Unassembled WGS sequence"/>
</dbReference>
<proteinExistence type="predicted"/>
<sequence>MSVKQCIHCWSTEGRTDLRSYGPTLHATKPNEVINFDYLSMPEDEDTLRKYVLVLKDDFSGFVELIPCEVADSLTCARGLVQWFQRFGVVTTRVSDQGTHFKNAVIEEFHHFVTAYCPWANVTVAVVNKLYSKFLIALLSERKLLLAKWESVLSVVATALNHQPADRIGNRAPVAAFTVLPTTIPFSAMFTQQGLVKQITAAELHTL</sequence>
<accession>A0A2P4YFK5</accession>
<dbReference type="InterPro" id="IPR012337">
    <property type="entry name" value="RNaseH-like_sf"/>
</dbReference>
<name>A0A2P4YFK5_9STRA</name>
<dbReference type="InterPro" id="IPR050951">
    <property type="entry name" value="Retrovirus_Pol_polyprotein"/>
</dbReference>
<dbReference type="InterPro" id="IPR036397">
    <property type="entry name" value="RNaseH_sf"/>
</dbReference>